<organism evidence="1 2">
    <name type="scientific">Kitasatospora cineracea</name>
    <dbReference type="NCBI Taxonomy" id="88074"/>
    <lineage>
        <taxon>Bacteria</taxon>
        <taxon>Bacillati</taxon>
        <taxon>Actinomycetota</taxon>
        <taxon>Actinomycetes</taxon>
        <taxon>Kitasatosporales</taxon>
        <taxon>Streptomycetaceae</taxon>
        <taxon>Kitasatospora</taxon>
    </lineage>
</organism>
<dbReference type="RefSeq" id="WP_123818570.1">
    <property type="nucleotide sequence ID" value="NZ_RKQG01000001.1"/>
</dbReference>
<proteinExistence type="predicted"/>
<dbReference type="EMBL" id="RKQG01000001">
    <property type="protein sequence ID" value="RPE34929.1"/>
    <property type="molecule type" value="Genomic_DNA"/>
</dbReference>
<keyword evidence="2" id="KW-1185">Reference proteome</keyword>
<evidence type="ECO:0008006" key="3">
    <source>
        <dbReference type="Google" id="ProtNLM"/>
    </source>
</evidence>
<name>A0A3N4RV41_9ACTN</name>
<evidence type="ECO:0000313" key="2">
    <source>
        <dbReference type="Proteomes" id="UP000266906"/>
    </source>
</evidence>
<accession>A0A3N4RV41</accession>
<dbReference type="Proteomes" id="UP000266906">
    <property type="component" value="Unassembled WGS sequence"/>
</dbReference>
<evidence type="ECO:0000313" key="1">
    <source>
        <dbReference type="EMBL" id="RPE34929.1"/>
    </source>
</evidence>
<gene>
    <name evidence="1" type="ORF">EDD38_3271</name>
</gene>
<sequence length="183" mass="20118">MTDQQRVRGGDGRYLRTLEGAERQARAAELRSQGLSYRKIAAAMADEGSASALYNVKTAFDDVRTAMAAVVQESAEAAVQFELDRLDAELVRLNSLYGEVEAAMGREHATVSQGKVVTTDDGATVPDDEFLLKCVDRLTRIDEQRRRNGESRRRLLGLDQPAKTQVSGGLTYEVVGIDPETLR</sequence>
<dbReference type="AlphaFoldDB" id="A0A3N4RV41"/>
<comment type="caution">
    <text evidence="1">The sequence shown here is derived from an EMBL/GenBank/DDBJ whole genome shotgun (WGS) entry which is preliminary data.</text>
</comment>
<protein>
    <recommendedName>
        <fullName evidence="3">Helix-turn-helix DNA binding domain protein</fullName>
    </recommendedName>
</protein>
<reference evidence="1 2" key="1">
    <citation type="submission" date="2018-11" db="EMBL/GenBank/DDBJ databases">
        <title>Sequencing the genomes of 1000 actinobacteria strains.</title>
        <authorList>
            <person name="Klenk H.-P."/>
        </authorList>
    </citation>
    <scope>NUCLEOTIDE SEQUENCE [LARGE SCALE GENOMIC DNA]</scope>
    <source>
        <strain evidence="1 2">DSM 44781</strain>
    </source>
</reference>